<evidence type="ECO:0000313" key="3">
    <source>
        <dbReference type="EMBL" id="RLN43868.1"/>
    </source>
</evidence>
<dbReference type="Proteomes" id="UP000285883">
    <property type="component" value="Unassembled WGS sequence"/>
</dbReference>
<dbReference type="Proteomes" id="UP000285624">
    <property type="component" value="Unassembled WGS sequence"/>
</dbReference>
<reference evidence="5 6" key="2">
    <citation type="submission" date="2018-07" db="EMBL/GenBank/DDBJ databases">
        <title>Genome sequencing of oomycete isolates from Chile give support for New Zealand origin for Phytophthora kernoviae and make available the first Nothophytophthora sp. genome.</title>
        <authorList>
            <person name="Studholme D.J."/>
            <person name="Sanfuentes E."/>
            <person name="Panda P."/>
            <person name="Hill R."/>
            <person name="Sambles C."/>
            <person name="Grant M."/>
            <person name="Williams N.M."/>
            <person name="Mcdougal R.L."/>
        </authorList>
    </citation>
    <scope>NUCLEOTIDE SEQUENCE [LARGE SCALE GENOMIC DNA]</scope>
    <source>
        <strain evidence="3">Chile2</strain>
        <strain evidence="4">Chile4</strain>
    </source>
</reference>
<dbReference type="EMBL" id="MBDN02000021">
    <property type="protein sequence ID" value="RLN84248.1"/>
    <property type="molecule type" value="Genomic_DNA"/>
</dbReference>
<comment type="caution">
    <text evidence="3">The sequence shown here is derived from an EMBL/GenBank/DDBJ whole genome shotgun (WGS) entry which is preliminary data.</text>
</comment>
<evidence type="ECO:0000313" key="4">
    <source>
        <dbReference type="EMBL" id="RLN84248.1"/>
    </source>
</evidence>
<proteinExistence type="predicted"/>
<dbReference type="EMBL" id="JPWV03000126">
    <property type="protein sequence ID" value="KAG2523942.1"/>
    <property type="molecule type" value="Genomic_DNA"/>
</dbReference>
<organism evidence="3 6">
    <name type="scientific">Phytophthora kernoviae</name>
    <dbReference type="NCBI Taxonomy" id="325452"/>
    <lineage>
        <taxon>Eukaryota</taxon>
        <taxon>Sar</taxon>
        <taxon>Stramenopiles</taxon>
        <taxon>Oomycota</taxon>
        <taxon>Peronosporomycetes</taxon>
        <taxon>Peronosporales</taxon>
        <taxon>Peronosporaceae</taxon>
        <taxon>Phytophthora</taxon>
    </lineage>
</organism>
<keyword evidence="5" id="KW-1185">Reference proteome</keyword>
<dbReference type="AlphaFoldDB" id="A0A3R7MV19"/>
<dbReference type="EMBL" id="JPWU03000011">
    <property type="protein sequence ID" value="KAG2532329.1"/>
    <property type="molecule type" value="Genomic_DNA"/>
</dbReference>
<evidence type="ECO:0000313" key="2">
    <source>
        <dbReference type="EMBL" id="KAG2532329.1"/>
    </source>
</evidence>
<evidence type="ECO:0000313" key="5">
    <source>
        <dbReference type="Proteomes" id="UP000285624"/>
    </source>
</evidence>
<reference evidence="1" key="3">
    <citation type="submission" date="2020-06" db="EMBL/GenBank/DDBJ databases">
        <authorList>
            <person name="Studholme D.J."/>
        </authorList>
    </citation>
    <scope>NUCLEOTIDE SEQUENCE</scope>
    <source>
        <strain evidence="1">NZFS 2646</strain>
        <strain evidence="2">NZFS 3630</strain>
    </source>
</reference>
<gene>
    <name evidence="3" type="ORF">BBI17_001233</name>
    <name evidence="4" type="ORF">BBO99_00001455</name>
    <name evidence="1" type="ORF">JM16_005116</name>
    <name evidence="2" type="ORF">JM18_001294</name>
</gene>
<dbReference type="Proteomes" id="UP000785171">
    <property type="component" value="Unassembled WGS sequence"/>
</dbReference>
<evidence type="ECO:0000313" key="1">
    <source>
        <dbReference type="EMBL" id="KAG2523942.1"/>
    </source>
</evidence>
<protein>
    <submittedName>
        <fullName evidence="3">Uncharacterized protein</fullName>
    </submittedName>
</protein>
<evidence type="ECO:0000313" key="6">
    <source>
        <dbReference type="Proteomes" id="UP000285883"/>
    </source>
</evidence>
<accession>A0A3R7MV19</accession>
<dbReference type="Proteomes" id="UP000792063">
    <property type="component" value="Unassembled WGS sequence"/>
</dbReference>
<name>A0A3R7MV19_9STRA</name>
<dbReference type="EMBL" id="MAYM02000340">
    <property type="protein sequence ID" value="RLN43868.1"/>
    <property type="molecule type" value="Genomic_DNA"/>
</dbReference>
<reference evidence="1" key="1">
    <citation type="journal article" date="2015" name="Genom Data">
        <title>Genome sequences of six Phytophthora species associated with forests in New Zealand.</title>
        <authorList>
            <person name="Studholme D.J."/>
            <person name="McDougal R.L."/>
            <person name="Sambles C."/>
            <person name="Hansen E."/>
            <person name="Hardy G."/>
            <person name="Grant M."/>
            <person name="Ganley R.J."/>
            <person name="Williams N.M."/>
        </authorList>
    </citation>
    <scope>NUCLEOTIDE SEQUENCE</scope>
    <source>
        <strain evidence="1">NZFS 2646</strain>
        <strain evidence="2">NZFS 3630</strain>
    </source>
</reference>
<sequence>MDFELIPSFMDRVSLKRLHTEVAGLLKAYFAIHDKDPPSGADAETLKKVAFGMILARLALEIFSTKVNFETPEQQITGLLQWLDNSTGREKIMRKAATLLSPGIENLELQVPCDSHTSQIYDIIFCDENESRGVF</sequence>